<evidence type="ECO:0000256" key="6">
    <source>
        <dbReference type="ARBA" id="ARBA00048791"/>
    </source>
</evidence>
<dbReference type="NCBIfam" id="TIGR00126">
    <property type="entry name" value="deoC"/>
    <property type="match status" value="1"/>
</dbReference>
<sequence>MKLLAKELFSYIDLTTLNATDSVYSVDKLIDFALDNETQGNAVAAICVFPNFGEHVVSRLTNSKIHTAVVAGGFPHGQTFTGLKQTEVQAAAQSGVDDIDIVLNRGLFFGGDMEAAKHEIILLKESSGRTKLKVILETGELKTDENIRSASALAISAGADFIKTSTGKCEIGATFKAARIMCQEIRREFEASGKKIGFKPSGGIRTFDDAALYRDVVLAELGEDWLTPDLFRIGASSLAGDLLKLINS</sequence>
<name>A0ABN1MU03_9FLAO</name>
<protein>
    <recommendedName>
        <fullName evidence="3 7">Deoxyribose-phosphate aldolase</fullName>
        <ecNumber evidence="3 7">4.1.2.4</ecNumber>
    </recommendedName>
</protein>
<comment type="similarity">
    <text evidence="2">Belongs to the DeoC/FbaB aldolase family. DeoC type 2 subfamily.</text>
</comment>
<dbReference type="CDD" id="cd00959">
    <property type="entry name" value="DeoC"/>
    <property type="match status" value="1"/>
</dbReference>
<dbReference type="Gene3D" id="3.20.20.70">
    <property type="entry name" value="Aldolase class I"/>
    <property type="match status" value="1"/>
</dbReference>
<dbReference type="PIRSF" id="PIRSF001357">
    <property type="entry name" value="DeoC"/>
    <property type="match status" value="1"/>
</dbReference>
<keyword evidence="4" id="KW-0456">Lyase</keyword>
<accession>A0ABN1MU03</accession>
<dbReference type="SMART" id="SM01133">
    <property type="entry name" value="DeoC"/>
    <property type="match status" value="1"/>
</dbReference>
<dbReference type="SUPFAM" id="SSF51569">
    <property type="entry name" value="Aldolase"/>
    <property type="match status" value="1"/>
</dbReference>
<evidence type="ECO:0000313" key="9">
    <source>
        <dbReference type="Proteomes" id="UP001501126"/>
    </source>
</evidence>
<dbReference type="PANTHER" id="PTHR10889">
    <property type="entry name" value="DEOXYRIBOSE-PHOSPHATE ALDOLASE"/>
    <property type="match status" value="1"/>
</dbReference>
<evidence type="ECO:0000313" key="8">
    <source>
        <dbReference type="EMBL" id="GAA0876825.1"/>
    </source>
</evidence>
<dbReference type="EC" id="4.1.2.4" evidence="3 7"/>
<comment type="caution">
    <text evidence="8">The sequence shown here is derived from an EMBL/GenBank/DDBJ whole genome shotgun (WGS) entry which is preliminary data.</text>
</comment>
<evidence type="ECO:0000256" key="3">
    <source>
        <dbReference type="ARBA" id="ARBA00012515"/>
    </source>
</evidence>
<dbReference type="Pfam" id="PF01791">
    <property type="entry name" value="DeoC"/>
    <property type="match status" value="1"/>
</dbReference>
<dbReference type="PANTHER" id="PTHR10889:SF3">
    <property type="entry name" value="DEOXYRIBOSE-PHOSPHATE ALDOLASE"/>
    <property type="match status" value="1"/>
</dbReference>
<proteinExistence type="inferred from homology"/>
<keyword evidence="5" id="KW-0704">Schiff base</keyword>
<dbReference type="InterPro" id="IPR011343">
    <property type="entry name" value="DeoC"/>
</dbReference>
<evidence type="ECO:0000256" key="4">
    <source>
        <dbReference type="ARBA" id="ARBA00023239"/>
    </source>
</evidence>
<dbReference type="InterPro" id="IPR013785">
    <property type="entry name" value="Aldolase_TIM"/>
</dbReference>
<dbReference type="RefSeq" id="WP_343790462.1">
    <property type="nucleotide sequence ID" value="NZ_BAAAFH010000022.1"/>
</dbReference>
<comment type="catalytic activity">
    <reaction evidence="6">
        <text>2-deoxy-D-ribose 5-phosphate = D-glyceraldehyde 3-phosphate + acetaldehyde</text>
        <dbReference type="Rhea" id="RHEA:12821"/>
        <dbReference type="ChEBI" id="CHEBI:15343"/>
        <dbReference type="ChEBI" id="CHEBI:59776"/>
        <dbReference type="ChEBI" id="CHEBI:62877"/>
        <dbReference type="EC" id="4.1.2.4"/>
    </reaction>
</comment>
<keyword evidence="9" id="KW-1185">Reference proteome</keyword>
<reference evidence="8 9" key="1">
    <citation type="journal article" date="2019" name="Int. J. Syst. Evol. Microbiol.">
        <title>The Global Catalogue of Microorganisms (GCM) 10K type strain sequencing project: providing services to taxonomists for standard genome sequencing and annotation.</title>
        <authorList>
            <consortium name="The Broad Institute Genomics Platform"/>
            <consortium name="The Broad Institute Genome Sequencing Center for Infectious Disease"/>
            <person name="Wu L."/>
            <person name="Ma J."/>
        </authorList>
    </citation>
    <scope>NUCLEOTIDE SEQUENCE [LARGE SCALE GENOMIC DNA]</scope>
    <source>
        <strain evidence="8 9">JCM 16083</strain>
    </source>
</reference>
<evidence type="ECO:0000256" key="7">
    <source>
        <dbReference type="NCBIfam" id="TIGR00126"/>
    </source>
</evidence>
<comment type="pathway">
    <text evidence="1">Carbohydrate degradation; 2-deoxy-D-ribose 1-phosphate degradation; D-glyceraldehyde 3-phosphate and acetaldehyde from 2-deoxy-alpha-D-ribose 1-phosphate: step 2/2.</text>
</comment>
<dbReference type="InterPro" id="IPR002915">
    <property type="entry name" value="DeoC/FbaB/LacD_aldolase"/>
</dbReference>
<dbReference type="EMBL" id="BAAAFH010000022">
    <property type="protein sequence ID" value="GAA0876825.1"/>
    <property type="molecule type" value="Genomic_DNA"/>
</dbReference>
<evidence type="ECO:0000256" key="2">
    <source>
        <dbReference type="ARBA" id="ARBA00009473"/>
    </source>
</evidence>
<evidence type="ECO:0000256" key="5">
    <source>
        <dbReference type="ARBA" id="ARBA00023270"/>
    </source>
</evidence>
<dbReference type="Proteomes" id="UP001501126">
    <property type="component" value="Unassembled WGS sequence"/>
</dbReference>
<gene>
    <name evidence="8" type="primary">deoC</name>
    <name evidence="8" type="ORF">GCM10009118_32350</name>
</gene>
<organism evidence="8 9">
    <name type="scientific">Wandonia haliotis</name>
    <dbReference type="NCBI Taxonomy" id="574963"/>
    <lineage>
        <taxon>Bacteria</taxon>
        <taxon>Pseudomonadati</taxon>
        <taxon>Bacteroidota</taxon>
        <taxon>Flavobacteriia</taxon>
        <taxon>Flavobacteriales</taxon>
        <taxon>Crocinitomicaceae</taxon>
        <taxon>Wandonia</taxon>
    </lineage>
</organism>
<evidence type="ECO:0000256" key="1">
    <source>
        <dbReference type="ARBA" id="ARBA00004816"/>
    </source>
</evidence>